<dbReference type="EMBL" id="LR796685">
    <property type="protein sequence ID" value="CAB4159337.1"/>
    <property type="molecule type" value="Genomic_DNA"/>
</dbReference>
<feature type="region of interest" description="Disordered" evidence="1">
    <location>
        <begin position="31"/>
        <end position="59"/>
    </location>
</feature>
<evidence type="ECO:0000313" key="2">
    <source>
        <dbReference type="EMBL" id="CAB4159337.1"/>
    </source>
</evidence>
<dbReference type="Pfam" id="PF05136">
    <property type="entry name" value="Phage_portal_2"/>
    <property type="match status" value="1"/>
</dbReference>
<evidence type="ECO:0000256" key="1">
    <source>
        <dbReference type="SAM" id="MobiDB-lite"/>
    </source>
</evidence>
<dbReference type="InterPro" id="IPR006429">
    <property type="entry name" value="Phage_lambda_portal"/>
</dbReference>
<gene>
    <name evidence="2" type="ORF">UFOVP705_78</name>
    <name evidence="3" type="ORF">UFOVP736_3</name>
</gene>
<evidence type="ECO:0000313" key="3">
    <source>
        <dbReference type="EMBL" id="CAB5223707.1"/>
    </source>
</evidence>
<dbReference type="EMBL" id="LR798327">
    <property type="protein sequence ID" value="CAB5223707.1"/>
    <property type="molecule type" value="Genomic_DNA"/>
</dbReference>
<protein>
    <submittedName>
        <fullName evidence="3">COG5511 Bacteriophage capsid protein</fullName>
    </submittedName>
</protein>
<name>A0A6J7X3R3_9CAUD</name>
<sequence length="553" mass="61039">MGNRLNLFERGLSVISPKAAMRRVTEREQLKNFAEGRGGGARGMQPTGSSQGASEAPRKQRERIDAIWAAREMEEIFCIVAGILDRCAMYTVGSLEYQAATGDEKADQEYEDYFHDWCGECDYTGRHRLRTLAELGLRSTIRDGEHGWVEHFDPKTMDYRLQAIEADRIGNPQHHQQDEKNINGIRIDDRGKVIAYEIQKRSLSNQYTLEGSIGPDRFIHLFKPTRSDQYHGVSILKPVIPHAQDLYELLGFEKMAAKFAASWAAFIRLKDPNAANGLNWDGKKVGPGGLPTFDAQAGSVVRLTDGEGIDFAPGTQRPSGAFMALVDAIIREIAIGMNLPYGFVYNMASFGGVTARLEVQQAQRTFRRWQEILVNTMLERVKKRVLLIGIAKKEIRATKNWNKGSWQFGATITGDVGHQVQADATMVQYGVKTRTKWAAELGADFADLANEASSEIQLLKKIAIRDDVPLELLVQSLGNPTELLASMAKAKAGVSDAPPPPPGVFGEIGDKGAKQVLDLLTSVGRGEIDRDTARNTLVSVYGMDYAVAATIVP</sequence>
<proteinExistence type="predicted"/>
<reference evidence="3" key="1">
    <citation type="submission" date="2020-05" db="EMBL/GenBank/DDBJ databases">
        <authorList>
            <person name="Chiriac C."/>
            <person name="Salcher M."/>
            <person name="Ghai R."/>
            <person name="Kavagutti S V."/>
        </authorList>
    </citation>
    <scope>NUCLEOTIDE SEQUENCE</scope>
</reference>
<organism evidence="3">
    <name type="scientific">uncultured Caudovirales phage</name>
    <dbReference type="NCBI Taxonomy" id="2100421"/>
    <lineage>
        <taxon>Viruses</taxon>
        <taxon>Duplodnaviria</taxon>
        <taxon>Heunggongvirae</taxon>
        <taxon>Uroviricota</taxon>
        <taxon>Caudoviricetes</taxon>
        <taxon>Peduoviridae</taxon>
        <taxon>Maltschvirus</taxon>
        <taxon>Maltschvirus maltsch</taxon>
    </lineage>
</organism>
<dbReference type="GO" id="GO:0019068">
    <property type="term" value="P:virion assembly"/>
    <property type="evidence" value="ECO:0007669"/>
    <property type="project" value="InterPro"/>
</dbReference>
<accession>A0A6J7X3R3</accession>
<dbReference type="GO" id="GO:0005198">
    <property type="term" value="F:structural molecule activity"/>
    <property type="evidence" value="ECO:0007669"/>
    <property type="project" value="InterPro"/>
</dbReference>